<dbReference type="SUPFAM" id="SSF52833">
    <property type="entry name" value="Thioredoxin-like"/>
    <property type="match status" value="1"/>
</dbReference>
<dbReference type="EMBL" id="BHZE01000006">
    <property type="protein sequence ID" value="GCD77423.1"/>
    <property type="molecule type" value="Genomic_DNA"/>
</dbReference>
<dbReference type="Pfam" id="PF18962">
    <property type="entry name" value="Por_Secre_tail"/>
    <property type="match status" value="1"/>
</dbReference>
<proteinExistence type="predicted"/>
<organism evidence="3 4">
    <name type="scientific">Thermaurantimonas aggregans</name>
    <dbReference type="NCBI Taxonomy" id="2173829"/>
    <lineage>
        <taxon>Bacteria</taxon>
        <taxon>Pseudomonadati</taxon>
        <taxon>Bacteroidota</taxon>
        <taxon>Flavobacteriia</taxon>
        <taxon>Flavobacteriales</taxon>
        <taxon>Schleiferiaceae</taxon>
        <taxon>Thermaurantimonas</taxon>
    </lineage>
</organism>
<accession>A0A401XKA7</accession>
<reference evidence="3 4" key="1">
    <citation type="submission" date="2018-11" db="EMBL/GenBank/DDBJ databases">
        <title>Schleiferia aggregans sp. nov., a moderately thermophilic heterotrophic bacterium isolated from microbial mats at a terrestrial hot spring.</title>
        <authorList>
            <person name="Iino T."/>
            <person name="Ohkuma M."/>
            <person name="Haruta S."/>
        </authorList>
    </citation>
    <scope>NUCLEOTIDE SEQUENCE [LARGE SCALE GENOMIC DNA]</scope>
    <source>
        <strain evidence="3 4">LA</strain>
    </source>
</reference>
<dbReference type="Proteomes" id="UP000286715">
    <property type="component" value="Unassembled WGS sequence"/>
</dbReference>
<dbReference type="Gene3D" id="2.60.120.200">
    <property type="match status" value="1"/>
</dbReference>
<dbReference type="InterPro" id="IPR036249">
    <property type="entry name" value="Thioredoxin-like_sf"/>
</dbReference>
<feature type="domain" description="Secretion system C-terminal sorting" evidence="2">
    <location>
        <begin position="557"/>
        <end position="632"/>
    </location>
</feature>
<dbReference type="NCBIfam" id="TIGR04183">
    <property type="entry name" value="Por_Secre_tail"/>
    <property type="match status" value="1"/>
</dbReference>
<dbReference type="RefSeq" id="WP_124397483.1">
    <property type="nucleotide sequence ID" value="NZ_BHZE01000006.1"/>
</dbReference>
<keyword evidence="4" id="KW-1185">Reference proteome</keyword>
<dbReference type="OrthoDB" id="6278496at2"/>
<dbReference type="AlphaFoldDB" id="A0A401XKA7"/>
<comment type="caution">
    <text evidence="3">The sequence shown here is derived from an EMBL/GenBank/DDBJ whole genome shotgun (WGS) entry which is preliminary data.</text>
</comment>
<dbReference type="InterPro" id="IPR026444">
    <property type="entry name" value="Secre_tail"/>
</dbReference>
<protein>
    <recommendedName>
        <fullName evidence="2">Secretion system C-terminal sorting domain-containing protein</fullName>
    </recommendedName>
</protein>
<name>A0A401XKA7_9FLAO</name>
<gene>
    <name evidence="3" type="ORF">JCM31826_09050</name>
</gene>
<dbReference type="NCBIfam" id="NF038128">
    <property type="entry name" value="choice_anch_J"/>
    <property type="match status" value="1"/>
</dbReference>
<sequence>MKKNVLFLIFVTLLGTYKSTSQVIFSENFQNGMPSTFILRNLDGLTPASQVSFVNQAWVARQETGTTNFMAVSTSWYNPPGVSNDWMITPPITVNQANAWLTWRAMTPDASYRDGYEVRLSPNADTAISAFSVVLFSTNAEEVTWTNRAVSLANYNNQTIRIAFRNNSNDKFLLYIDDIAVAAYNQIDVAGKSLNMNSIIAPGNVTISGVLTNLGQTITSMTINYRVNNGSVVSQALSNLNIAPTQDYAFTFTQQWNATVGNHTIRVWATNINGQNDQNPANDTIVQQITVANATNRIPLLELFSSSTCPPCAPANANFKNFMSTQPAGEYSIIKYQMNWPGTGDPYYTAEGGVRRQLYGINAVPAMKIDGQWDGHQGQLNQTILSSFKNQPAFIKMRAGYSLQGQRIYGGVEIEPLFNLPAGQRLFIAVYETETQQNAKSNGETRFYDIFKKFVPDTINNQFANPANGIALPAINANQKYIVPYTYTFKGTFILPPNANVPVNHAVAHTVENFNNLRVVAWIQDMNNKTVWQSTIAQQNLFVGLSEQSENNVLSRLYPNPAKDVVRIEVTSISDSETYVEVISINGQKLFEKTFNSIENELIELNVSNLPEGLYLVRIKRDEQLQTHKLKIIR</sequence>
<keyword evidence="1" id="KW-0732">Signal</keyword>
<evidence type="ECO:0000313" key="3">
    <source>
        <dbReference type="EMBL" id="GCD77423.1"/>
    </source>
</evidence>
<evidence type="ECO:0000313" key="4">
    <source>
        <dbReference type="Proteomes" id="UP000286715"/>
    </source>
</evidence>
<evidence type="ECO:0000259" key="2">
    <source>
        <dbReference type="Pfam" id="PF18962"/>
    </source>
</evidence>
<evidence type="ECO:0000256" key="1">
    <source>
        <dbReference type="ARBA" id="ARBA00022729"/>
    </source>
</evidence>